<dbReference type="PROSITE" id="PS51257">
    <property type="entry name" value="PROKAR_LIPOPROTEIN"/>
    <property type="match status" value="1"/>
</dbReference>
<dbReference type="Proteomes" id="UP000614460">
    <property type="component" value="Unassembled WGS sequence"/>
</dbReference>
<proteinExistence type="predicted"/>
<dbReference type="EMBL" id="BMKM01000004">
    <property type="protein sequence ID" value="GGE23426.1"/>
    <property type="molecule type" value="Genomic_DNA"/>
</dbReference>
<protein>
    <submittedName>
        <fullName evidence="1">Uncharacterized protein</fullName>
    </submittedName>
</protein>
<dbReference type="AlphaFoldDB" id="A0A8H9FZA9"/>
<keyword evidence="2" id="KW-1185">Reference proteome</keyword>
<evidence type="ECO:0000313" key="2">
    <source>
        <dbReference type="Proteomes" id="UP000614460"/>
    </source>
</evidence>
<organism evidence="1 2">
    <name type="scientific">Sphingobacterium cellulitidis</name>
    <dbReference type="NCBI Taxonomy" id="1768011"/>
    <lineage>
        <taxon>Bacteria</taxon>
        <taxon>Pseudomonadati</taxon>
        <taxon>Bacteroidota</taxon>
        <taxon>Sphingobacteriia</taxon>
        <taxon>Sphingobacteriales</taxon>
        <taxon>Sphingobacteriaceae</taxon>
        <taxon>Sphingobacterium</taxon>
    </lineage>
</organism>
<reference evidence="1" key="1">
    <citation type="journal article" date="2014" name="Int. J. Syst. Evol. Microbiol.">
        <title>Complete genome sequence of Corynebacterium casei LMG S-19264T (=DSM 44701T), isolated from a smear-ripened cheese.</title>
        <authorList>
            <consortium name="US DOE Joint Genome Institute (JGI-PGF)"/>
            <person name="Walter F."/>
            <person name="Albersmeier A."/>
            <person name="Kalinowski J."/>
            <person name="Ruckert C."/>
        </authorList>
    </citation>
    <scope>NUCLEOTIDE SEQUENCE</scope>
    <source>
        <strain evidence="1">CGMCC 1.15966</strain>
    </source>
</reference>
<gene>
    <name evidence="1" type="ORF">GCM10011516_21390</name>
</gene>
<name>A0A8H9FZA9_9SPHI</name>
<sequence length="141" mass="16070">MKKLIVLSAAISFAFVSCQNKQVENKDQKLSEQAIAIHDEIMPQISQFDKTTVVIDSIITNLATIKTSKADLDTAKTRIELTNLKDSIEDATDHMMTWMKDYDAMNEDETYQQKEVDKITSMKKQFERVSEQIKSSLAAFN</sequence>
<dbReference type="RefSeq" id="WP_182499391.1">
    <property type="nucleotide sequence ID" value="NZ_BMKM01000004.1"/>
</dbReference>
<accession>A0A8H9FZA9</accession>
<comment type="caution">
    <text evidence="1">The sequence shown here is derived from an EMBL/GenBank/DDBJ whole genome shotgun (WGS) entry which is preliminary data.</text>
</comment>
<evidence type="ECO:0000313" key="1">
    <source>
        <dbReference type="EMBL" id="GGE23426.1"/>
    </source>
</evidence>
<reference evidence="1" key="2">
    <citation type="submission" date="2020-09" db="EMBL/GenBank/DDBJ databases">
        <authorList>
            <person name="Sun Q."/>
            <person name="Zhou Y."/>
        </authorList>
    </citation>
    <scope>NUCLEOTIDE SEQUENCE</scope>
    <source>
        <strain evidence="1">CGMCC 1.15966</strain>
    </source>
</reference>